<feature type="compositionally biased region" description="Polar residues" evidence="1">
    <location>
        <begin position="1"/>
        <end position="21"/>
    </location>
</feature>
<protein>
    <submittedName>
        <fullName evidence="3">Hypp3279 protein</fullName>
    </submittedName>
</protein>
<evidence type="ECO:0000313" key="3">
    <source>
        <dbReference type="EMBL" id="CAH1265974.1"/>
    </source>
</evidence>
<proteinExistence type="predicted"/>
<organism evidence="3 4">
    <name type="scientific">Branchiostoma lanceolatum</name>
    <name type="common">Common lancelet</name>
    <name type="synonym">Amphioxus lanceolatum</name>
    <dbReference type="NCBI Taxonomy" id="7740"/>
    <lineage>
        <taxon>Eukaryota</taxon>
        <taxon>Metazoa</taxon>
        <taxon>Chordata</taxon>
        <taxon>Cephalochordata</taxon>
        <taxon>Leptocardii</taxon>
        <taxon>Amphioxiformes</taxon>
        <taxon>Branchiostomatidae</taxon>
        <taxon>Branchiostoma</taxon>
    </lineage>
</organism>
<evidence type="ECO:0000256" key="2">
    <source>
        <dbReference type="SAM" id="Phobius"/>
    </source>
</evidence>
<name>A0A8J9ZYM1_BRALA</name>
<keyword evidence="2" id="KW-1133">Transmembrane helix</keyword>
<feature type="region of interest" description="Disordered" evidence="1">
    <location>
        <begin position="1"/>
        <end position="61"/>
    </location>
</feature>
<reference evidence="3" key="1">
    <citation type="submission" date="2022-01" db="EMBL/GenBank/DDBJ databases">
        <authorList>
            <person name="Braso-Vives M."/>
        </authorList>
    </citation>
    <scope>NUCLEOTIDE SEQUENCE</scope>
</reference>
<dbReference type="EMBL" id="OV696690">
    <property type="protein sequence ID" value="CAH1265974.1"/>
    <property type="molecule type" value="Genomic_DNA"/>
</dbReference>
<sequence>MKTSSQPTTKEASTSKKTNTPLPVKPTQPALIKTTENPKYTTAGKDGGKAEQSGDSGGGGNNAVFAAAGVAGGVVVLVGVGVTVFICRRRGRNSEACGVPMHRLEQSNNPKTDNQVADVEVENPLYGTMGTADRVGLAVADSCA</sequence>
<gene>
    <name evidence="3" type="primary">Hypp3279</name>
    <name evidence="3" type="ORF">BLAG_LOCUS19752</name>
</gene>
<dbReference type="OrthoDB" id="10629687at2759"/>
<keyword evidence="4" id="KW-1185">Reference proteome</keyword>
<evidence type="ECO:0000313" key="4">
    <source>
        <dbReference type="Proteomes" id="UP000838412"/>
    </source>
</evidence>
<accession>A0A8J9ZYM1</accession>
<dbReference type="Proteomes" id="UP000838412">
    <property type="component" value="Chromosome 5"/>
</dbReference>
<evidence type="ECO:0000256" key="1">
    <source>
        <dbReference type="SAM" id="MobiDB-lite"/>
    </source>
</evidence>
<dbReference type="AlphaFoldDB" id="A0A8J9ZYM1"/>
<keyword evidence="2" id="KW-0472">Membrane</keyword>
<feature type="transmembrane region" description="Helical" evidence="2">
    <location>
        <begin position="63"/>
        <end position="86"/>
    </location>
</feature>
<keyword evidence="2" id="KW-0812">Transmembrane</keyword>